<dbReference type="Pfam" id="PF10539">
    <property type="entry name" value="Dev_Cell_Death"/>
    <property type="match status" value="1"/>
</dbReference>
<feature type="compositionally biased region" description="Basic residues" evidence="1">
    <location>
        <begin position="625"/>
        <end position="634"/>
    </location>
</feature>
<feature type="non-terminal residue" evidence="3">
    <location>
        <position position="1"/>
    </location>
</feature>
<feature type="compositionally biased region" description="Basic and acidic residues" evidence="1">
    <location>
        <begin position="635"/>
        <end position="651"/>
    </location>
</feature>
<sequence length="1125" mass="123820">MGFNDKHNNADGKDPDVGAIFMSNSETKRECFRRGLLGLPSTDIQFIEQVRAGMILFLFEYEKRQLHGVFKASSDGAINIVPNAFAAVGKQYPAQVKFETIWFCKPLPEKLFRDAIRENYFSANKFNFGLSEDQVYKLLYLFSKRKLEPEAPGRPLSRTEDLKSEWYPLGKGGRPGGHGMRIERVQNEQGVGGNISPVIMHKFQGDSLQYNGEVEYTGLNASDIKQGSAAQLAVDTTSGYVSDYLGLKDESRFTAYENEDYMDICLGPNIISGYSKSPSDKIRSHGERSLSISDRFMCKSLPETNQRMLFSNDVPGLHNSDVNPGFYSKPFLEHNSLVQNQLRSTSTMIHPIHTQNFNNSCVTQGDGNSKSTSLLYDPDVPGLNFSRTSSVGINDGSKPIMESISPSNTLGRNSLSSSYLSHKELKDMSRWHTVGGDFRNSVLYSSNRDCLPLSMVQNSDQLAAESVVYEACNIPSLKSLSAPIPSPDIGKGSSLHVPFSSLFHNQQSWLGNNFHSTALQENLSHGITLQKNSETFTPDISWANEGHSIDGDPLIHEYDIGYYGGSQNNTSGYPKRKSSVFSRLSFMQDINKQEIGNNARNEEYDFHTSVDQVMERVQESQNKWTNKRKPKPKRNKAESLRDKTQISSSRMKEGDCLENTLTDQIMDLTTATGGNSNKTAEKICFVDFKRRSKVRKLSDENEIKSANESEKNENLVLVEHKRRKLIRPNFSKSSTSDKGIDLGASENLPVPSSVGSYNVKDVGGSCCALVQTEDNIKADAEVRNVISQIHSEDKSSSHARGHACSEGGERATDRALAAFSDNSECLDSIEADAEVQNIIGQIHSEDKNSSHARRYVCGEGVEKSTDGALTAFNDGSKCPDNINQNVFASASCKNKSCHTKKGLCTMVSIKSVSRNRESSRSICQEHHVHKIICAGRGINTGKEMTKDCGSSCTIGVKDGSEYLQNSGNETAPIGTSCPMKEGLHVMDSVKSVSAGTDSLRSICQEHHTGKIIWTGRRSNTKEELSEDGGSFVAGVKDGFDCLQNSNNENASIATSCLKEGLCTTDCKKSVPPDSESLHSICRECHVDKVTCACRAIKTEVKDGSDGPQNSGNDNAPITTREQKMA</sequence>
<gene>
    <name evidence="3" type="ORF">CR513_06505</name>
</gene>
<feature type="compositionally biased region" description="Polar residues" evidence="1">
    <location>
        <begin position="1106"/>
        <end position="1119"/>
    </location>
</feature>
<organism evidence="3 4">
    <name type="scientific">Mucuna pruriens</name>
    <name type="common">Velvet bean</name>
    <name type="synonym">Dolichos pruriens</name>
    <dbReference type="NCBI Taxonomy" id="157652"/>
    <lineage>
        <taxon>Eukaryota</taxon>
        <taxon>Viridiplantae</taxon>
        <taxon>Streptophyta</taxon>
        <taxon>Embryophyta</taxon>
        <taxon>Tracheophyta</taxon>
        <taxon>Spermatophyta</taxon>
        <taxon>Magnoliopsida</taxon>
        <taxon>eudicotyledons</taxon>
        <taxon>Gunneridae</taxon>
        <taxon>Pentapetalae</taxon>
        <taxon>rosids</taxon>
        <taxon>fabids</taxon>
        <taxon>Fabales</taxon>
        <taxon>Fabaceae</taxon>
        <taxon>Papilionoideae</taxon>
        <taxon>50 kb inversion clade</taxon>
        <taxon>NPAAA clade</taxon>
        <taxon>indigoferoid/millettioid clade</taxon>
        <taxon>Phaseoleae</taxon>
        <taxon>Mucuna</taxon>
    </lineage>
</organism>
<evidence type="ECO:0000259" key="2">
    <source>
        <dbReference type="PROSITE" id="PS51222"/>
    </source>
</evidence>
<dbReference type="InterPro" id="IPR013989">
    <property type="entry name" value="Dev_and_cell_death_domain"/>
</dbReference>
<accession>A0A371I299</accession>
<keyword evidence="4" id="KW-1185">Reference proteome</keyword>
<evidence type="ECO:0000313" key="4">
    <source>
        <dbReference type="Proteomes" id="UP000257109"/>
    </source>
</evidence>
<evidence type="ECO:0000256" key="1">
    <source>
        <dbReference type="SAM" id="MobiDB-lite"/>
    </source>
</evidence>
<dbReference type="EMBL" id="QJKJ01001113">
    <property type="protein sequence ID" value="RDY09168.1"/>
    <property type="molecule type" value="Genomic_DNA"/>
</dbReference>
<feature type="domain" description="DCD" evidence="2">
    <location>
        <begin position="14"/>
        <end position="144"/>
    </location>
</feature>
<dbReference type="OrthoDB" id="1928633at2759"/>
<dbReference type="Proteomes" id="UP000257109">
    <property type="component" value="Unassembled WGS sequence"/>
</dbReference>
<protein>
    <recommendedName>
        <fullName evidence="2">DCD domain-containing protein</fullName>
    </recommendedName>
</protein>
<feature type="region of interest" description="Disordered" evidence="1">
    <location>
        <begin position="1101"/>
        <end position="1125"/>
    </location>
</feature>
<dbReference type="PROSITE" id="PS51222">
    <property type="entry name" value="DCD"/>
    <property type="match status" value="1"/>
</dbReference>
<comment type="caution">
    <text evidence="3">The sequence shown here is derived from an EMBL/GenBank/DDBJ whole genome shotgun (WGS) entry which is preliminary data.</text>
</comment>
<dbReference type="AlphaFoldDB" id="A0A371I299"/>
<dbReference type="PANTHER" id="PTHR46444:SF9">
    <property type="entry name" value="DCD (DEVELOPMENT AND CELL DEATH) DOMAIN PROTEIN"/>
    <property type="match status" value="1"/>
</dbReference>
<evidence type="ECO:0000313" key="3">
    <source>
        <dbReference type="EMBL" id="RDY09168.1"/>
    </source>
</evidence>
<proteinExistence type="predicted"/>
<name>A0A371I299_MUCPR</name>
<dbReference type="SMART" id="SM00767">
    <property type="entry name" value="DCD"/>
    <property type="match status" value="1"/>
</dbReference>
<dbReference type="PANTHER" id="PTHR46444">
    <property type="entry name" value="DCD (DEVELOPMENT AND CELL DEATH) DOMAIN PROTEIN-RELATED"/>
    <property type="match status" value="1"/>
</dbReference>
<feature type="region of interest" description="Disordered" evidence="1">
    <location>
        <begin position="617"/>
        <end position="651"/>
    </location>
</feature>
<reference evidence="3" key="1">
    <citation type="submission" date="2018-05" db="EMBL/GenBank/DDBJ databases">
        <title>Draft genome of Mucuna pruriens seed.</title>
        <authorList>
            <person name="Nnadi N.E."/>
            <person name="Vos R."/>
            <person name="Hasami M.H."/>
            <person name="Devisetty U.K."/>
            <person name="Aguiy J.C."/>
        </authorList>
    </citation>
    <scope>NUCLEOTIDE SEQUENCE [LARGE SCALE GENOMIC DNA]</scope>
    <source>
        <strain evidence="3">JCA_2017</strain>
    </source>
</reference>